<evidence type="ECO:0000259" key="7">
    <source>
        <dbReference type="Pfam" id="PF17390"/>
    </source>
</evidence>
<keyword evidence="9" id="KW-1185">Reference proteome</keyword>
<dbReference type="Gene3D" id="2.60.40.10">
    <property type="entry name" value="Immunoglobulins"/>
    <property type="match status" value="1"/>
</dbReference>
<accession>A0A3S3SZK7</accession>
<gene>
    <name evidence="8" type="ORF">EOD40_00700</name>
</gene>
<dbReference type="AlphaFoldDB" id="A0A3S3SZK7"/>
<dbReference type="GO" id="GO:0030596">
    <property type="term" value="F:alpha-L-rhamnosidase activity"/>
    <property type="evidence" value="ECO:0007669"/>
    <property type="project" value="UniProtKB-EC"/>
</dbReference>
<dbReference type="Proteomes" id="UP000285211">
    <property type="component" value="Unassembled WGS sequence"/>
</dbReference>
<evidence type="ECO:0000259" key="4">
    <source>
        <dbReference type="Pfam" id="PF05592"/>
    </source>
</evidence>
<dbReference type="PIRSF" id="PIRSF010631">
    <property type="entry name" value="A-rhamnsds"/>
    <property type="match status" value="1"/>
</dbReference>
<dbReference type="InterPro" id="IPR016007">
    <property type="entry name" value="Alpha_rhamnosid"/>
</dbReference>
<dbReference type="Pfam" id="PF17389">
    <property type="entry name" value="Bac_rhamnosid6H"/>
    <property type="match status" value="1"/>
</dbReference>
<dbReference type="Pfam" id="PF17390">
    <property type="entry name" value="Bac_rhamnosid_C"/>
    <property type="match status" value="1"/>
</dbReference>
<dbReference type="RefSeq" id="WP_128192982.1">
    <property type="nucleotide sequence ID" value="NZ_SACJ01000001.1"/>
</dbReference>
<feature type="domain" description="Alpha-L-rhamnosidase six-hairpin glycosidase" evidence="6">
    <location>
        <begin position="632"/>
        <end position="961"/>
    </location>
</feature>
<dbReference type="Gene3D" id="2.60.420.10">
    <property type="entry name" value="Maltose phosphorylase, domain 3"/>
    <property type="match status" value="1"/>
</dbReference>
<dbReference type="Pfam" id="PF08531">
    <property type="entry name" value="Bac_rhamnosid_N"/>
    <property type="match status" value="1"/>
</dbReference>
<evidence type="ECO:0000256" key="1">
    <source>
        <dbReference type="ARBA" id="ARBA00001445"/>
    </source>
</evidence>
<evidence type="ECO:0000259" key="5">
    <source>
        <dbReference type="Pfam" id="PF08531"/>
    </source>
</evidence>
<name>A0A3S3SZK7_9FLAO</name>
<dbReference type="PANTHER" id="PTHR33307:SF6">
    <property type="entry name" value="ALPHA-RHAMNOSIDASE (EUROFUNG)-RELATED"/>
    <property type="match status" value="1"/>
</dbReference>
<dbReference type="InterPro" id="IPR013737">
    <property type="entry name" value="Bac_rhamnosid_N"/>
</dbReference>
<dbReference type="InterPro" id="IPR012341">
    <property type="entry name" value="6hp_glycosidase-like_sf"/>
</dbReference>
<reference evidence="8 9" key="1">
    <citation type="submission" date="2019-01" db="EMBL/GenBank/DDBJ databases">
        <authorList>
            <person name="Chen W.-M."/>
        </authorList>
    </citation>
    <scope>NUCLEOTIDE SEQUENCE [LARGE SCALE GENOMIC DNA]</scope>
    <source>
        <strain evidence="8 9">BBQ-12</strain>
    </source>
</reference>
<keyword evidence="3" id="KW-0378">Hydrolase</keyword>
<organism evidence="8 9">
    <name type="scientific">Flavobacterium sufflavum</name>
    <dbReference type="NCBI Taxonomy" id="1921138"/>
    <lineage>
        <taxon>Bacteria</taxon>
        <taxon>Pseudomonadati</taxon>
        <taxon>Bacteroidota</taxon>
        <taxon>Flavobacteriia</taxon>
        <taxon>Flavobacteriales</taxon>
        <taxon>Flavobacteriaceae</taxon>
        <taxon>Flavobacterium</taxon>
    </lineage>
</organism>
<dbReference type="OrthoDB" id="9815108at2"/>
<dbReference type="InterPro" id="IPR008928">
    <property type="entry name" value="6-hairpin_glycosidase_sf"/>
</dbReference>
<dbReference type="InterPro" id="IPR013783">
    <property type="entry name" value="Ig-like_fold"/>
</dbReference>
<feature type="domain" description="Alpha-L-rhamnosidase C-terminal" evidence="7">
    <location>
        <begin position="964"/>
        <end position="1035"/>
    </location>
</feature>
<dbReference type="GO" id="GO:0005975">
    <property type="term" value="P:carbohydrate metabolic process"/>
    <property type="evidence" value="ECO:0007669"/>
    <property type="project" value="InterPro"/>
</dbReference>
<feature type="domain" description="Alpha-L-rhamnosidase concanavalin-like" evidence="4">
    <location>
        <begin position="525"/>
        <end position="625"/>
    </location>
</feature>
<evidence type="ECO:0000256" key="2">
    <source>
        <dbReference type="ARBA" id="ARBA00012652"/>
    </source>
</evidence>
<dbReference type="Gene3D" id="2.60.120.260">
    <property type="entry name" value="Galactose-binding domain-like"/>
    <property type="match status" value="2"/>
</dbReference>
<dbReference type="Gene3D" id="1.50.10.10">
    <property type="match status" value="1"/>
</dbReference>
<proteinExistence type="predicted"/>
<protein>
    <recommendedName>
        <fullName evidence="2">alpha-L-rhamnosidase</fullName>
        <ecNumber evidence="2">3.2.1.40</ecNumber>
    </recommendedName>
</protein>
<dbReference type="InterPro" id="IPR035398">
    <property type="entry name" value="Bac_rhamnosid_C"/>
</dbReference>
<dbReference type="SUPFAM" id="SSF48208">
    <property type="entry name" value="Six-hairpin glycosidases"/>
    <property type="match status" value="1"/>
</dbReference>
<sequence>MIYNKKTIKLGIFAFWIMLFAVFQVKGNNSISEKQTVPVNLRCDYLVNPMGIGNLNPSLSWQSSTSQNNYLQTAYQIIVSTSPKFLTENKCDVWNSGKILGGESVSIPYAGPKVESQKRYYWTVRVWDNKGNVSLWSDSAFWEMGILNTKDWSAKWISDTHNEVKSDRENMRWIWLANQDATDVPSKTKAFFRLKINLDELPKTASLQTVARGDYQLFVNGKLVVTKSKAWQTFERQELIGYLKLGENVIDVKVSSVRTASFSQSTGKAYPGNYSAFAAVLRMEEKDGKIIKFPTSSSNWVSRNNNEVDWKSPKVVGELNEPKFGLDPGPLSESASYMRRAFNVKKTVASARLYVSALGTYRMYVNGQRIGNNVLTPEFTNYNKRLTYQTYDITALLKKGQNVAGSLLGDGWYGSPFGWNGEYDLYNMTSNKLLAEIHVSYTDGTKDKIVTDDSWKSNSSPILMSEIYAGEFYDARLEQNGWNNLGFNDKGWSSVSVMEGSYNNLSPQVNNTVKVTQTVKPVEIRKTGDHRWIIDMGQNLVGWTRLKVKGEAGTQVKMRFAEKLSSKDSLFVDNLRNATATDNYVLKGKGEEEFIPHFTFHGFRYIEISGFPGQLTDKSVVAEVISSVDEVTGFVNTSSTLINNMYSLGIWGQRGNFISVPTDCPQRDERMGYTGDGQVFWRTGTYNYDIAAFTHKWMKDIKDEQTVDGGFTNTAPAVPKNNRKNGSPGWEDAGVVVPWGSWMQYGDKSVIHENWPAMVRYMDYVAAMSKNYIRPGGYLGDWLAPDTTTQNNLISTGLWAMTANMMSQMATAIGKEDEAKKYLELREKIKEAFQKEFIAADGKVGSGSQTSYVIALHTGMVPDALKATVTEKLVKAIEAHNWHLSTGFLGTPYLLFALSENGRADVAYRLLLNDTYPSWGYMIKNGATTWWERWDSDKVEASMNSYNHYAFGSVVEWIYRSMAGINADPNAAGFKKIIISPVFDKSGKITQAKGEYKSVYGEISSEWKILPDNKAVLKVKLPANTTAKIVLPANVHIIGVKNGGVLENNNSFNNSKMEIGSGVHEFEIRL</sequence>
<dbReference type="InterPro" id="IPR008902">
    <property type="entry name" value="Rhamnosid_concanavalin"/>
</dbReference>
<dbReference type="InterPro" id="IPR035396">
    <property type="entry name" value="Bac_rhamnosid6H"/>
</dbReference>
<dbReference type="Pfam" id="PF05592">
    <property type="entry name" value="Bac_rhamnosid"/>
    <property type="match status" value="1"/>
</dbReference>
<dbReference type="EMBL" id="SACJ01000001">
    <property type="protein sequence ID" value="RVT79663.1"/>
    <property type="molecule type" value="Genomic_DNA"/>
</dbReference>
<comment type="catalytic activity">
    <reaction evidence="1">
        <text>Hydrolysis of terminal non-reducing alpha-L-rhamnose residues in alpha-L-rhamnosides.</text>
        <dbReference type="EC" id="3.2.1.40"/>
    </reaction>
</comment>
<evidence type="ECO:0000259" key="6">
    <source>
        <dbReference type="Pfam" id="PF17389"/>
    </source>
</evidence>
<dbReference type="PANTHER" id="PTHR33307">
    <property type="entry name" value="ALPHA-RHAMNOSIDASE (EUROFUNG)"/>
    <property type="match status" value="1"/>
</dbReference>
<dbReference type="Pfam" id="PF25788">
    <property type="entry name" value="Ig_Rha78A_N"/>
    <property type="match status" value="1"/>
</dbReference>
<evidence type="ECO:0000256" key="3">
    <source>
        <dbReference type="ARBA" id="ARBA00022801"/>
    </source>
</evidence>
<evidence type="ECO:0000313" key="9">
    <source>
        <dbReference type="Proteomes" id="UP000285211"/>
    </source>
</evidence>
<feature type="domain" description="Bacterial alpha-L-rhamnosidase N-terminal" evidence="5">
    <location>
        <begin position="346"/>
        <end position="517"/>
    </location>
</feature>
<evidence type="ECO:0000313" key="8">
    <source>
        <dbReference type="EMBL" id="RVT79663.1"/>
    </source>
</evidence>
<comment type="caution">
    <text evidence="8">The sequence shown here is derived from an EMBL/GenBank/DDBJ whole genome shotgun (WGS) entry which is preliminary data.</text>
</comment>
<dbReference type="EC" id="3.2.1.40" evidence="2"/>